<dbReference type="PANTHER" id="PTHR45871:SF1">
    <property type="entry name" value="PHOSPHATIDYLINOSITOL N-ACETYLGLUCOSAMINYLTRANSFERASE SUBUNIT A"/>
    <property type="match status" value="1"/>
</dbReference>
<organism evidence="2 3">
    <name type="scientific">Candidatus Shapirobacteria bacterium CG_4_8_14_3_um_filter_39_11</name>
    <dbReference type="NCBI Taxonomy" id="1974875"/>
    <lineage>
        <taxon>Bacteria</taxon>
        <taxon>Candidatus Shapironibacteriota</taxon>
    </lineage>
</organism>
<dbReference type="SUPFAM" id="SSF53756">
    <property type="entry name" value="UDP-Glycosyltransferase/glycogen phosphorylase"/>
    <property type="match status" value="1"/>
</dbReference>
<comment type="caution">
    <text evidence="2">The sequence shown here is derived from an EMBL/GenBank/DDBJ whole genome shotgun (WGS) entry which is preliminary data.</text>
</comment>
<sequence length="169" mass="20172">MKILFFCRRFWPLIGGVEKHVLEISKRLIEKGNKITIVTEWSKDDGGFKGFEEFERIDIYRIPITASERLKKFQIWQWLWKNRKLINEADIVHCHDVFYWYLPFRFLYPRKKVFTTFHGYEGSRPPGGKQILSHKMGGWLSNGNITIGGWHEKWYRVKSDIVSYGAVDK</sequence>
<evidence type="ECO:0000259" key="1">
    <source>
        <dbReference type="Pfam" id="PF13439"/>
    </source>
</evidence>
<dbReference type="Proteomes" id="UP000230384">
    <property type="component" value="Unassembled WGS sequence"/>
</dbReference>
<dbReference type="InterPro" id="IPR028098">
    <property type="entry name" value="Glyco_trans_4-like_N"/>
</dbReference>
<dbReference type="AlphaFoldDB" id="A0A2M8GGI9"/>
<protein>
    <recommendedName>
        <fullName evidence="1">Glycosyltransferase subfamily 4-like N-terminal domain-containing protein</fullName>
    </recommendedName>
</protein>
<name>A0A2M8GGI9_9BACT</name>
<gene>
    <name evidence="2" type="ORF">CO010_02625</name>
</gene>
<feature type="domain" description="Glycosyltransferase subfamily 4-like N-terminal" evidence="1">
    <location>
        <begin position="14"/>
        <end position="130"/>
    </location>
</feature>
<dbReference type="EMBL" id="PFQN01000040">
    <property type="protein sequence ID" value="PJC76477.1"/>
    <property type="molecule type" value="Genomic_DNA"/>
</dbReference>
<accession>A0A2M8GGI9</accession>
<reference evidence="3" key="1">
    <citation type="submission" date="2017-09" db="EMBL/GenBank/DDBJ databases">
        <title>Depth-based differentiation of microbial function through sediment-hosted aquifers and enrichment of novel symbionts in the deep terrestrial subsurface.</title>
        <authorList>
            <person name="Probst A.J."/>
            <person name="Ladd B."/>
            <person name="Jarett J.K."/>
            <person name="Geller-Mcgrath D.E."/>
            <person name="Sieber C.M.K."/>
            <person name="Emerson J.B."/>
            <person name="Anantharaman K."/>
            <person name="Thomas B.C."/>
            <person name="Malmstrom R."/>
            <person name="Stieglmeier M."/>
            <person name="Klingl A."/>
            <person name="Woyke T."/>
            <person name="Ryan C.M."/>
            <person name="Banfield J.F."/>
        </authorList>
    </citation>
    <scope>NUCLEOTIDE SEQUENCE [LARGE SCALE GENOMIC DNA]</scope>
</reference>
<dbReference type="PANTHER" id="PTHR45871">
    <property type="entry name" value="N-ACETYLGLUCOSAMINYL-PHOSPHATIDYLINOSITOL BIOSYNTHETIC PROTEIN"/>
    <property type="match status" value="1"/>
</dbReference>
<dbReference type="Gene3D" id="3.40.50.2000">
    <property type="entry name" value="Glycogen Phosphorylase B"/>
    <property type="match status" value="1"/>
</dbReference>
<proteinExistence type="predicted"/>
<dbReference type="Pfam" id="PF13439">
    <property type="entry name" value="Glyco_transf_4"/>
    <property type="match status" value="1"/>
</dbReference>
<evidence type="ECO:0000313" key="2">
    <source>
        <dbReference type="EMBL" id="PJC76477.1"/>
    </source>
</evidence>
<evidence type="ECO:0000313" key="3">
    <source>
        <dbReference type="Proteomes" id="UP000230384"/>
    </source>
</evidence>